<dbReference type="SUPFAM" id="SSF88946">
    <property type="entry name" value="Sigma2 domain of RNA polymerase sigma factors"/>
    <property type="match status" value="1"/>
</dbReference>
<sequence>MSISRETFWNVWQCHSEYLYGQSLCLMNGNRADADDAFSTAMLRACESVHRQGLQVTNEKAWLGAVLRNVCIDAHRGRRRIRDDSNEDEDELMDRLSTLESPTLSPETHLLRDELESRLWEHVQALPVTLREPFVMRFLHDMSYCDIAQRLGLTNCNVRKRIQLAYRALRDVLGDLKPEARAKKRGIHKPRTGAF</sequence>
<reference evidence="8 9" key="1">
    <citation type="submission" date="2021-02" db="EMBL/GenBank/DDBJ databases">
        <title>De Novo genome assembly of isolated myxobacteria.</title>
        <authorList>
            <person name="Stevens D.C."/>
        </authorList>
    </citation>
    <scope>NUCLEOTIDE SEQUENCE [LARGE SCALE GENOMIC DNA]</scope>
    <source>
        <strain evidence="9">SCPEA02</strain>
    </source>
</reference>
<protein>
    <submittedName>
        <fullName evidence="8">Sigma-70 family RNA polymerase sigma factor</fullName>
    </submittedName>
</protein>
<dbReference type="InterPro" id="IPR007627">
    <property type="entry name" value="RNA_pol_sigma70_r2"/>
</dbReference>
<dbReference type="Proteomes" id="UP000662747">
    <property type="component" value="Chromosome"/>
</dbReference>
<evidence type="ECO:0000259" key="6">
    <source>
        <dbReference type="Pfam" id="PF04542"/>
    </source>
</evidence>
<dbReference type="InterPro" id="IPR036388">
    <property type="entry name" value="WH-like_DNA-bd_sf"/>
</dbReference>
<evidence type="ECO:0000313" key="9">
    <source>
        <dbReference type="Proteomes" id="UP000662747"/>
    </source>
</evidence>
<evidence type="ECO:0000313" key="8">
    <source>
        <dbReference type="EMBL" id="QSQ23315.1"/>
    </source>
</evidence>
<dbReference type="RefSeq" id="WP_206724890.1">
    <property type="nucleotide sequence ID" value="NZ_CP071090.1"/>
</dbReference>
<dbReference type="PANTHER" id="PTHR43133:SF8">
    <property type="entry name" value="RNA POLYMERASE SIGMA FACTOR HI_1459-RELATED"/>
    <property type="match status" value="1"/>
</dbReference>
<evidence type="ECO:0000256" key="3">
    <source>
        <dbReference type="ARBA" id="ARBA00023082"/>
    </source>
</evidence>
<feature type="domain" description="RNA polymerase sigma factor 70 region 4 type 2" evidence="7">
    <location>
        <begin position="121"/>
        <end position="169"/>
    </location>
</feature>
<dbReference type="InterPro" id="IPR014284">
    <property type="entry name" value="RNA_pol_sigma-70_dom"/>
</dbReference>
<keyword evidence="5" id="KW-0804">Transcription</keyword>
<keyword evidence="4" id="KW-0238">DNA-binding</keyword>
<comment type="similarity">
    <text evidence="1">Belongs to the sigma-70 factor family. ECF subfamily.</text>
</comment>
<dbReference type="Gene3D" id="1.10.1740.10">
    <property type="match status" value="1"/>
</dbReference>
<dbReference type="InterPro" id="IPR013325">
    <property type="entry name" value="RNA_pol_sigma_r2"/>
</dbReference>
<dbReference type="Pfam" id="PF08281">
    <property type="entry name" value="Sigma70_r4_2"/>
    <property type="match status" value="1"/>
</dbReference>
<organism evidence="8 9">
    <name type="scientific">Pyxidicoccus parkwayensis</name>
    <dbReference type="NCBI Taxonomy" id="2813578"/>
    <lineage>
        <taxon>Bacteria</taxon>
        <taxon>Pseudomonadati</taxon>
        <taxon>Myxococcota</taxon>
        <taxon>Myxococcia</taxon>
        <taxon>Myxococcales</taxon>
        <taxon>Cystobacterineae</taxon>
        <taxon>Myxococcaceae</taxon>
        <taxon>Pyxidicoccus</taxon>
    </lineage>
</organism>
<dbReference type="Gene3D" id="1.10.10.10">
    <property type="entry name" value="Winged helix-like DNA-binding domain superfamily/Winged helix DNA-binding domain"/>
    <property type="match status" value="1"/>
</dbReference>
<evidence type="ECO:0000256" key="1">
    <source>
        <dbReference type="ARBA" id="ARBA00010641"/>
    </source>
</evidence>
<feature type="domain" description="RNA polymerase sigma-70 region 2" evidence="6">
    <location>
        <begin position="27"/>
        <end position="80"/>
    </location>
</feature>
<evidence type="ECO:0000256" key="5">
    <source>
        <dbReference type="ARBA" id="ARBA00023163"/>
    </source>
</evidence>
<dbReference type="InterPro" id="IPR013324">
    <property type="entry name" value="RNA_pol_sigma_r3/r4-like"/>
</dbReference>
<accession>A0ABX7NWZ3</accession>
<keyword evidence="2" id="KW-0805">Transcription regulation</keyword>
<dbReference type="NCBIfam" id="TIGR02937">
    <property type="entry name" value="sigma70-ECF"/>
    <property type="match status" value="1"/>
</dbReference>
<gene>
    <name evidence="8" type="ORF">JY651_51000</name>
</gene>
<dbReference type="EMBL" id="CP071090">
    <property type="protein sequence ID" value="QSQ23315.1"/>
    <property type="molecule type" value="Genomic_DNA"/>
</dbReference>
<proteinExistence type="inferred from homology"/>
<dbReference type="SUPFAM" id="SSF88659">
    <property type="entry name" value="Sigma3 and sigma4 domains of RNA polymerase sigma factors"/>
    <property type="match status" value="1"/>
</dbReference>
<keyword evidence="3" id="KW-0731">Sigma factor</keyword>
<evidence type="ECO:0000259" key="7">
    <source>
        <dbReference type="Pfam" id="PF08281"/>
    </source>
</evidence>
<dbReference type="InterPro" id="IPR039425">
    <property type="entry name" value="RNA_pol_sigma-70-like"/>
</dbReference>
<dbReference type="Pfam" id="PF04542">
    <property type="entry name" value="Sigma70_r2"/>
    <property type="match status" value="1"/>
</dbReference>
<evidence type="ECO:0000256" key="2">
    <source>
        <dbReference type="ARBA" id="ARBA00023015"/>
    </source>
</evidence>
<keyword evidence="9" id="KW-1185">Reference proteome</keyword>
<dbReference type="PANTHER" id="PTHR43133">
    <property type="entry name" value="RNA POLYMERASE ECF-TYPE SIGMA FACTO"/>
    <property type="match status" value="1"/>
</dbReference>
<name>A0ABX7NWZ3_9BACT</name>
<evidence type="ECO:0000256" key="4">
    <source>
        <dbReference type="ARBA" id="ARBA00023125"/>
    </source>
</evidence>
<dbReference type="InterPro" id="IPR013249">
    <property type="entry name" value="RNA_pol_sigma70_r4_t2"/>
</dbReference>